<dbReference type="RefSeq" id="XP_046070045.1">
    <property type="nucleotide sequence ID" value="XM_046220606.1"/>
</dbReference>
<keyword evidence="4" id="KW-1185">Reference proteome</keyword>
<feature type="compositionally biased region" description="Low complexity" evidence="1">
    <location>
        <begin position="36"/>
        <end position="48"/>
    </location>
</feature>
<proteinExistence type="predicted"/>
<dbReference type="GeneID" id="70250893"/>
<evidence type="ECO:0000313" key="4">
    <source>
        <dbReference type="Proteomes" id="UP001201262"/>
    </source>
</evidence>
<feature type="region of interest" description="Disordered" evidence="1">
    <location>
        <begin position="27"/>
        <end position="48"/>
    </location>
</feature>
<sequence>MASNCWNNLFLPTTCFTPPAHLLGMPRPNVPTSKNLPRSSLTSSPPTKLGLESHSSCALRDNGIFQLPILPVPVHRSASHESDLDAAVFGLRWYVAAVVDIAVQFGLVLGLVSIAGLMGLRPGCWSRI</sequence>
<organism evidence="3 4">
    <name type="scientific">Talaromyces proteolyticus</name>
    <dbReference type="NCBI Taxonomy" id="1131652"/>
    <lineage>
        <taxon>Eukaryota</taxon>
        <taxon>Fungi</taxon>
        <taxon>Dikarya</taxon>
        <taxon>Ascomycota</taxon>
        <taxon>Pezizomycotina</taxon>
        <taxon>Eurotiomycetes</taxon>
        <taxon>Eurotiomycetidae</taxon>
        <taxon>Eurotiales</taxon>
        <taxon>Trichocomaceae</taxon>
        <taxon>Talaromyces</taxon>
        <taxon>Talaromyces sect. Bacilispori</taxon>
    </lineage>
</organism>
<protein>
    <submittedName>
        <fullName evidence="3">Uncharacterized protein</fullName>
    </submittedName>
</protein>
<gene>
    <name evidence="3" type="ORF">BGW36DRAFT_428802</name>
</gene>
<evidence type="ECO:0000256" key="2">
    <source>
        <dbReference type="SAM" id="Phobius"/>
    </source>
</evidence>
<feature type="transmembrane region" description="Helical" evidence="2">
    <location>
        <begin position="93"/>
        <end position="120"/>
    </location>
</feature>
<evidence type="ECO:0000256" key="1">
    <source>
        <dbReference type="SAM" id="MobiDB-lite"/>
    </source>
</evidence>
<keyword evidence="2" id="KW-0472">Membrane</keyword>
<dbReference type="AlphaFoldDB" id="A0AAD4PY89"/>
<dbReference type="EMBL" id="JAJTJA010000008">
    <property type="protein sequence ID" value="KAH8694903.1"/>
    <property type="molecule type" value="Genomic_DNA"/>
</dbReference>
<dbReference type="Proteomes" id="UP001201262">
    <property type="component" value="Unassembled WGS sequence"/>
</dbReference>
<name>A0AAD4PY89_9EURO</name>
<keyword evidence="2" id="KW-0812">Transmembrane</keyword>
<accession>A0AAD4PY89</accession>
<reference evidence="3" key="1">
    <citation type="submission" date="2021-12" db="EMBL/GenBank/DDBJ databases">
        <title>Convergent genome expansion in fungi linked to evolution of root-endophyte symbiosis.</title>
        <authorList>
            <consortium name="DOE Joint Genome Institute"/>
            <person name="Ke Y.-H."/>
            <person name="Bonito G."/>
            <person name="Liao H.-L."/>
            <person name="Looney B."/>
            <person name="Rojas-Flechas A."/>
            <person name="Nash J."/>
            <person name="Hameed K."/>
            <person name="Schadt C."/>
            <person name="Martin F."/>
            <person name="Crous P.W."/>
            <person name="Miettinen O."/>
            <person name="Magnuson J.K."/>
            <person name="Labbe J."/>
            <person name="Jacobson D."/>
            <person name="Doktycz M.J."/>
            <person name="Veneault-Fourrey C."/>
            <person name="Kuo A."/>
            <person name="Mondo S."/>
            <person name="Calhoun S."/>
            <person name="Riley R."/>
            <person name="Ohm R."/>
            <person name="LaButti K."/>
            <person name="Andreopoulos B."/>
            <person name="Pangilinan J."/>
            <person name="Nolan M."/>
            <person name="Tritt A."/>
            <person name="Clum A."/>
            <person name="Lipzen A."/>
            <person name="Daum C."/>
            <person name="Barry K."/>
            <person name="Grigoriev I.V."/>
            <person name="Vilgalys R."/>
        </authorList>
    </citation>
    <scope>NUCLEOTIDE SEQUENCE</scope>
    <source>
        <strain evidence="3">PMI_201</strain>
    </source>
</reference>
<evidence type="ECO:0000313" key="3">
    <source>
        <dbReference type="EMBL" id="KAH8694903.1"/>
    </source>
</evidence>
<comment type="caution">
    <text evidence="3">The sequence shown here is derived from an EMBL/GenBank/DDBJ whole genome shotgun (WGS) entry which is preliminary data.</text>
</comment>
<keyword evidence="2" id="KW-1133">Transmembrane helix</keyword>